<feature type="domain" description="PucR C-terminal helix-turn-helix" evidence="1">
    <location>
        <begin position="141"/>
        <end position="198"/>
    </location>
</feature>
<organism evidence="2 3">
    <name type="scientific">Kutzneria kofuensis</name>
    <dbReference type="NCBI Taxonomy" id="103725"/>
    <lineage>
        <taxon>Bacteria</taxon>
        <taxon>Bacillati</taxon>
        <taxon>Actinomycetota</taxon>
        <taxon>Actinomycetes</taxon>
        <taxon>Pseudonocardiales</taxon>
        <taxon>Pseudonocardiaceae</taxon>
        <taxon>Kutzneria</taxon>
    </lineage>
</organism>
<evidence type="ECO:0000313" key="2">
    <source>
        <dbReference type="EMBL" id="MBB5896328.1"/>
    </source>
</evidence>
<accession>A0A7W9KQ16</accession>
<comment type="caution">
    <text evidence="2">The sequence shown here is derived from an EMBL/GenBank/DDBJ whole genome shotgun (WGS) entry which is preliminary data.</text>
</comment>
<dbReference type="Proteomes" id="UP000585638">
    <property type="component" value="Unassembled WGS sequence"/>
</dbReference>
<evidence type="ECO:0000313" key="3">
    <source>
        <dbReference type="Proteomes" id="UP000585638"/>
    </source>
</evidence>
<proteinExistence type="predicted"/>
<evidence type="ECO:0000259" key="1">
    <source>
        <dbReference type="Pfam" id="PF13556"/>
    </source>
</evidence>
<reference evidence="2 3" key="1">
    <citation type="submission" date="2020-08" db="EMBL/GenBank/DDBJ databases">
        <title>Sequencing the genomes of 1000 actinobacteria strains.</title>
        <authorList>
            <person name="Klenk H.-P."/>
        </authorList>
    </citation>
    <scope>NUCLEOTIDE SEQUENCE [LARGE SCALE GENOMIC DNA]</scope>
    <source>
        <strain evidence="2 3">DSM 43851</strain>
    </source>
</reference>
<keyword evidence="3" id="KW-1185">Reference proteome</keyword>
<dbReference type="EMBL" id="JACHIR010000001">
    <property type="protein sequence ID" value="MBB5896328.1"/>
    <property type="molecule type" value="Genomic_DNA"/>
</dbReference>
<gene>
    <name evidence="2" type="ORF">BJ998_007524</name>
</gene>
<dbReference type="Pfam" id="PF13556">
    <property type="entry name" value="HTH_30"/>
    <property type="match status" value="1"/>
</dbReference>
<dbReference type="InterPro" id="IPR025736">
    <property type="entry name" value="PucR_C-HTH_dom"/>
</dbReference>
<dbReference type="InterPro" id="IPR042070">
    <property type="entry name" value="PucR_C-HTH_sf"/>
</dbReference>
<sequence length="211" mass="22166">MTSGADVFVVVAARTCHEAAGADPLGGLAHRLGSVRRTADGALVLPAEDKPHGVRRCGEAFAMLPDRVRSGTWLGVAWSGRDVASAEEEARHVAALALFTGKAAGVHRVEDVLVEYAAARNPAVAHRLSAMAGRLVGDLTLHATLRAVISADGDLARASADLGVDRGVLDHRLRRIEQLSGHRPTNPRGLGLLATALAVRETLTGYGITRR</sequence>
<dbReference type="RefSeq" id="WP_184868002.1">
    <property type="nucleotide sequence ID" value="NZ_BAAAWY010000101.1"/>
</dbReference>
<dbReference type="AlphaFoldDB" id="A0A7W9KQ16"/>
<protein>
    <submittedName>
        <fullName evidence="2">CBS domain-containing protein</fullName>
    </submittedName>
</protein>
<dbReference type="Gene3D" id="1.10.10.2840">
    <property type="entry name" value="PucR C-terminal helix-turn-helix domain"/>
    <property type="match status" value="1"/>
</dbReference>
<name>A0A7W9KQ16_9PSEU</name>